<keyword evidence="3" id="KW-1185">Reference proteome</keyword>
<organism evidence="2 3">
    <name type="scientific">Paractinoplanes rishiriensis</name>
    <dbReference type="NCBI Taxonomy" id="1050105"/>
    <lineage>
        <taxon>Bacteria</taxon>
        <taxon>Bacillati</taxon>
        <taxon>Actinomycetota</taxon>
        <taxon>Actinomycetes</taxon>
        <taxon>Micromonosporales</taxon>
        <taxon>Micromonosporaceae</taxon>
        <taxon>Paractinoplanes</taxon>
    </lineage>
</organism>
<reference evidence="2" key="1">
    <citation type="submission" date="2021-01" db="EMBL/GenBank/DDBJ databases">
        <title>Whole genome shotgun sequence of Actinoplanes rishiriensis NBRC 108556.</title>
        <authorList>
            <person name="Komaki H."/>
            <person name="Tamura T."/>
        </authorList>
    </citation>
    <scope>NUCLEOTIDE SEQUENCE</scope>
    <source>
        <strain evidence="2">NBRC 108556</strain>
    </source>
</reference>
<gene>
    <name evidence="2" type="ORF">Ari01nite_18730</name>
</gene>
<comment type="caution">
    <text evidence="2">The sequence shown here is derived from an EMBL/GenBank/DDBJ whole genome shotgun (WGS) entry which is preliminary data.</text>
</comment>
<proteinExistence type="predicted"/>
<protein>
    <submittedName>
        <fullName evidence="2">Uncharacterized protein</fullName>
    </submittedName>
</protein>
<evidence type="ECO:0000256" key="1">
    <source>
        <dbReference type="SAM" id="MobiDB-lite"/>
    </source>
</evidence>
<dbReference type="EMBL" id="BOMV01000013">
    <property type="protein sequence ID" value="GIE94408.1"/>
    <property type="molecule type" value="Genomic_DNA"/>
</dbReference>
<dbReference type="RefSeq" id="WP_203780724.1">
    <property type="nucleotide sequence ID" value="NZ_BOMV01000013.1"/>
</dbReference>
<dbReference type="Proteomes" id="UP000636960">
    <property type="component" value="Unassembled WGS sequence"/>
</dbReference>
<sequence>MSAAQVWQPVLYGRTYRADRWWRLRPGDMDPDWLTAAALACADGGDGLAAGPRMLLARRGDAVLVGGAGRASLLSDTMNSDGSRPLFCFAGWLTRTSDPVLPALADLERHWVSWAAEIYGSWMPLDWKRHPSDLGVPHESPFVAAPWSAAAAAEPPAGPAGRPRQVRGMWVVPPSDRERCWYELSRFTGDFAYATAFDQIPLEFAGPLTHVGSSADVPDVAEPPADPVPAAAPAEEASPPPDPAPGPETHTEPEKGRFRRGLGSILGGGHRADEPAAPTPSGPAKDLDYWRAQETRKGRRDPERRTGPAKPGGDQV</sequence>
<dbReference type="AlphaFoldDB" id="A0A919JTC1"/>
<evidence type="ECO:0000313" key="3">
    <source>
        <dbReference type="Proteomes" id="UP000636960"/>
    </source>
</evidence>
<feature type="region of interest" description="Disordered" evidence="1">
    <location>
        <begin position="215"/>
        <end position="316"/>
    </location>
</feature>
<accession>A0A919JTC1</accession>
<evidence type="ECO:0000313" key="2">
    <source>
        <dbReference type="EMBL" id="GIE94408.1"/>
    </source>
</evidence>
<feature type="compositionally biased region" description="Low complexity" evidence="1">
    <location>
        <begin position="215"/>
        <end position="237"/>
    </location>
</feature>
<feature type="compositionally biased region" description="Basic and acidic residues" evidence="1">
    <location>
        <begin position="285"/>
        <end position="306"/>
    </location>
</feature>
<name>A0A919JTC1_9ACTN</name>